<protein>
    <submittedName>
        <fullName evidence="7">LysE family transporter</fullName>
    </submittedName>
</protein>
<sequence length="231" mass="23240">MDLTPFLGFAGISLTLALTPGADWAYTIAAGLRPGSPAPSVAGLCAGYIVHTALVAAGLGVLLAARPDLVAWLSVAGALYLLWLGATTARSWRRAGFTGGEATLPSGGSLGDAVDTRAGAAGTRGPVLDFLKGLGTSGINPKALLLFAAVMPQFIRTDSPLPVVAQTTTMGLTHLAFTVVVYSLVAVAARRLLAAKPKRAQAVTLVSGVLMLGIGGLLLVEQAVSLAAAVA</sequence>
<keyword evidence="8" id="KW-1185">Reference proteome</keyword>
<keyword evidence="4 6" id="KW-1133">Transmembrane helix</keyword>
<keyword evidence="3 6" id="KW-0812">Transmembrane</keyword>
<accession>A0ABP5NF75</accession>
<reference evidence="8" key="1">
    <citation type="journal article" date="2019" name="Int. J. Syst. Evol. Microbiol.">
        <title>The Global Catalogue of Microorganisms (GCM) 10K type strain sequencing project: providing services to taxonomists for standard genome sequencing and annotation.</title>
        <authorList>
            <consortium name="The Broad Institute Genomics Platform"/>
            <consortium name="The Broad Institute Genome Sequencing Center for Infectious Disease"/>
            <person name="Wu L."/>
            <person name="Ma J."/>
        </authorList>
    </citation>
    <scope>NUCLEOTIDE SEQUENCE [LARGE SCALE GENOMIC DNA]</scope>
    <source>
        <strain evidence="8">JCM 16034</strain>
    </source>
</reference>
<feature type="transmembrane region" description="Helical" evidence="6">
    <location>
        <begin position="175"/>
        <end position="193"/>
    </location>
</feature>
<dbReference type="RefSeq" id="WP_344298602.1">
    <property type="nucleotide sequence ID" value="NZ_BAAAQW010000003.1"/>
</dbReference>
<evidence type="ECO:0000313" key="7">
    <source>
        <dbReference type="EMBL" id="GAA2198256.1"/>
    </source>
</evidence>
<proteinExistence type="predicted"/>
<dbReference type="PANTHER" id="PTHR30086:SF20">
    <property type="entry name" value="ARGININE EXPORTER PROTEIN ARGO-RELATED"/>
    <property type="match status" value="1"/>
</dbReference>
<feature type="transmembrane region" description="Helical" evidence="6">
    <location>
        <begin position="6"/>
        <end position="29"/>
    </location>
</feature>
<keyword evidence="5 6" id="KW-0472">Membrane</keyword>
<evidence type="ECO:0000256" key="6">
    <source>
        <dbReference type="SAM" id="Phobius"/>
    </source>
</evidence>
<dbReference type="EMBL" id="BAAAQW010000003">
    <property type="protein sequence ID" value="GAA2198256.1"/>
    <property type="molecule type" value="Genomic_DNA"/>
</dbReference>
<dbReference type="InterPro" id="IPR001123">
    <property type="entry name" value="LeuE-type"/>
</dbReference>
<evidence type="ECO:0000256" key="4">
    <source>
        <dbReference type="ARBA" id="ARBA00022989"/>
    </source>
</evidence>
<dbReference type="Pfam" id="PF01810">
    <property type="entry name" value="LysE"/>
    <property type="match status" value="1"/>
</dbReference>
<dbReference type="Proteomes" id="UP001500432">
    <property type="component" value="Unassembled WGS sequence"/>
</dbReference>
<feature type="transmembrane region" description="Helical" evidence="6">
    <location>
        <begin position="69"/>
        <end position="86"/>
    </location>
</feature>
<feature type="transmembrane region" description="Helical" evidence="6">
    <location>
        <begin position="205"/>
        <end position="230"/>
    </location>
</feature>
<evidence type="ECO:0000256" key="5">
    <source>
        <dbReference type="ARBA" id="ARBA00023136"/>
    </source>
</evidence>
<evidence type="ECO:0000256" key="3">
    <source>
        <dbReference type="ARBA" id="ARBA00022692"/>
    </source>
</evidence>
<evidence type="ECO:0000256" key="2">
    <source>
        <dbReference type="ARBA" id="ARBA00022475"/>
    </source>
</evidence>
<name>A0ABP5NF75_9MICC</name>
<evidence type="ECO:0000256" key="1">
    <source>
        <dbReference type="ARBA" id="ARBA00004651"/>
    </source>
</evidence>
<organism evidence="7 8">
    <name type="scientific">Sinomonas flava</name>
    <dbReference type="NCBI Taxonomy" id="496857"/>
    <lineage>
        <taxon>Bacteria</taxon>
        <taxon>Bacillati</taxon>
        <taxon>Actinomycetota</taxon>
        <taxon>Actinomycetes</taxon>
        <taxon>Micrococcales</taxon>
        <taxon>Micrococcaceae</taxon>
        <taxon>Sinomonas</taxon>
    </lineage>
</organism>
<keyword evidence="2" id="KW-1003">Cell membrane</keyword>
<comment type="caution">
    <text evidence="7">The sequence shown here is derived from an EMBL/GenBank/DDBJ whole genome shotgun (WGS) entry which is preliminary data.</text>
</comment>
<evidence type="ECO:0000313" key="8">
    <source>
        <dbReference type="Proteomes" id="UP001500432"/>
    </source>
</evidence>
<gene>
    <name evidence="7" type="ORF">GCM10009849_10270</name>
</gene>
<feature type="transmembrane region" description="Helical" evidence="6">
    <location>
        <begin position="41"/>
        <end position="63"/>
    </location>
</feature>
<dbReference type="PANTHER" id="PTHR30086">
    <property type="entry name" value="ARGININE EXPORTER PROTEIN ARGO"/>
    <property type="match status" value="1"/>
</dbReference>
<comment type="subcellular location">
    <subcellularLocation>
        <location evidence="1">Cell membrane</location>
        <topology evidence="1">Multi-pass membrane protein</topology>
    </subcellularLocation>
</comment>